<evidence type="ECO:0000256" key="8">
    <source>
        <dbReference type="ARBA" id="ARBA00023157"/>
    </source>
</evidence>
<keyword evidence="13" id="KW-0812">Transmembrane</keyword>
<protein>
    <recommendedName>
        <fullName evidence="9">chymotrypsin</fullName>
        <ecNumber evidence="9">3.4.21.1</ecNumber>
    </recommendedName>
</protein>
<evidence type="ECO:0000256" key="7">
    <source>
        <dbReference type="ARBA" id="ARBA00023145"/>
    </source>
</evidence>
<keyword evidence="4" id="KW-0222">Digestion</keyword>
<dbReference type="SUPFAM" id="SSF50494">
    <property type="entry name" value="Trypsin-like serine proteases"/>
    <property type="match status" value="8"/>
</dbReference>
<feature type="domain" description="Peptidase S1" evidence="12">
    <location>
        <begin position="4"/>
        <end position="230"/>
    </location>
</feature>
<keyword evidence="7" id="KW-0865">Zymogen</keyword>
<proteinExistence type="predicted"/>
<dbReference type="InterPro" id="IPR001314">
    <property type="entry name" value="Peptidase_S1A"/>
</dbReference>
<gene>
    <name evidence="13" type="ORF">J0S82_002671</name>
</gene>
<dbReference type="EMBL" id="JAGFMF010012265">
    <property type="protein sequence ID" value="KAG8505384.1"/>
    <property type="molecule type" value="Genomic_DNA"/>
</dbReference>
<evidence type="ECO:0000256" key="1">
    <source>
        <dbReference type="ARBA" id="ARBA00004239"/>
    </source>
</evidence>
<dbReference type="InterPro" id="IPR009003">
    <property type="entry name" value="Peptidase_S1_PA"/>
</dbReference>
<feature type="domain" description="Peptidase S1" evidence="12">
    <location>
        <begin position="2196"/>
        <end position="2438"/>
    </location>
</feature>
<feature type="domain" description="Peptidase S1" evidence="12">
    <location>
        <begin position="1240"/>
        <end position="1441"/>
    </location>
</feature>
<feature type="non-terminal residue" evidence="13">
    <location>
        <position position="2497"/>
    </location>
</feature>
<dbReference type="SMART" id="SM00020">
    <property type="entry name" value="Tryp_SPc"/>
    <property type="match status" value="8"/>
</dbReference>
<dbReference type="GO" id="GO:0006508">
    <property type="term" value="P:proteolysis"/>
    <property type="evidence" value="ECO:0007669"/>
    <property type="project" value="UniProtKB-KW"/>
</dbReference>
<dbReference type="CDD" id="cd00190">
    <property type="entry name" value="Tryp_SPc"/>
    <property type="match status" value="6"/>
</dbReference>
<keyword evidence="13" id="KW-0472">Membrane</keyword>
<dbReference type="InterPro" id="IPR033116">
    <property type="entry name" value="TRYPSIN_SER"/>
</dbReference>
<dbReference type="PROSITE" id="PS00135">
    <property type="entry name" value="TRYPSIN_SER"/>
    <property type="match status" value="2"/>
</dbReference>
<dbReference type="InterPro" id="IPR043504">
    <property type="entry name" value="Peptidase_S1_PA_chymotrypsin"/>
</dbReference>
<keyword evidence="8" id="KW-1015">Disulfide bond</keyword>
<feature type="domain" description="Peptidase S1" evidence="12">
    <location>
        <begin position="595"/>
        <end position="866"/>
    </location>
</feature>
<evidence type="ECO:0000256" key="10">
    <source>
        <dbReference type="RuleBase" id="RU363034"/>
    </source>
</evidence>
<accession>A0A8J6A4Y6</accession>
<dbReference type="InterPro" id="IPR001254">
    <property type="entry name" value="Trypsin_dom"/>
</dbReference>
<keyword evidence="5 10" id="KW-0378">Hydrolase</keyword>
<evidence type="ECO:0000313" key="13">
    <source>
        <dbReference type="EMBL" id="KAG8505384.1"/>
    </source>
</evidence>
<evidence type="ECO:0000256" key="2">
    <source>
        <dbReference type="ARBA" id="ARBA00022525"/>
    </source>
</evidence>
<dbReference type="InterPro" id="IPR018114">
    <property type="entry name" value="TRYPSIN_HIS"/>
</dbReference>
<dbReference type="GO" id="GO:0004252">
    <property type="term" value="F:serine-type endopeptidase activity"/>
    <property type="evidence" value="ECO:0007669"/>
    <property type="project" value="InterPro"/>
</dbReference>
<dbReference type="PROSITE" id="PS00134">
    <property type="entry name" value="TRYPSIN_HIS"/>
    <property type="match status" value="5"/>
</dbReference>
<evidence type="ECO:0000256" key="3">
    <source>
        <dbReference type="ARBA" id="ARBA00022670"/>
    </source>
</evidence>
<dbReference type="EC" id="3.4.21.1" evidence="9"/>
<comment type="caution">
    <text evidence="13">The sequence shown here is derived from an EMBL/GenBank/DDBJ whole genome shotgun (WGS) entry which is preliminary data.</text>
</comment>
<evidence type="ECO:0000313" key="14">
    <source>
        <dbReference type="Proteomes" id="UP000700334"/>
    </source>
</evidence>
<dbReference type="PANTHER" id="PTHR24250:SF65">
    <property type="entry name" value="CHYMOTRYPSINOGEN B"/>
    <property type="match status" value="1"/>
</dbReference>
<evidence type="ECO:0000256" key="11">
    <source>
        <dbReference type="SAM" id="MobiDB-lite"/>
    </source>
</evidence>
<organism evidence="13 14">
    <name type="scientific">Galemys pyrenaicus</name>
    <name type="common">Iberian desman</name>
    <name type="synonym">Pyrenean desman</name>
    <dbReference type="NCBI Taxonomy" id="202257"/>
    <lineage>
        <taxon>Eukaryota</taxon>
        <taxon>Metazoa</taxon>
        <taxon>Chordata</taxon>
        <taxon>Craniata</taxon>
        <taxon>Vertebrata</taxon>
        <taxon>Euteleostomi</taxon>
        <taxon>Mammalia</taxon>
        <taxon>Eutheria</taxon>
        <taxon>Laurasiatheria</taxon>
        <taxon>Eulipotyphla</taxon>
        <taxon>Talpidae</taxon>
        <taxon>Galemys</taxon>
    </lineage>
</organism>
<dbReference type="PRINTS" id="PR00722">
    <property type="entry name" value="CHYMOTRYPSIN"/>
</dbReference>
<dbReference type="PROSITE" id="PS50240">
    <property type="entry name" value="TRYPSIN_DOM"/>
    <property type="match status" value="8"/>
</dbReference>
<evidence type="ECO:0000259" key="12">
    <source>
        <dbReference type="PROSITE" id="PS50240"/>
    </source>
</evidence>
<keyword evidence="6 10" id="KW-0720">Serine protease</keyword>
<evidence type="ECO:0000256" key="9">
    <source>
        <dbReference type="ARBA" id="ARBA00044036"/>
    </source>
</evidence>
<evidence type="ECO:0000256" key="5">
    <source>
        <dbReference type="ARBA" id="ARBA00022801"/>
    </source>
</evidence>
<sequence length="2497" mass="266966">MPRIINGMDAVTVYPWLVSVEDPSGKLLCGGSLISRNWVITAANCNIRPNDWAVAGLHDRRAYGNKTQFMQISKIFRHPEFNNITLYADVALLKLTRNISIQPTVAPIALPRADDTFPAGSQCKIMGWGLTRPDGGRFPDKLQEATVPILIDAVCQRSWGRLFNSDMICIGTNGVSCWKGDGGGSLVCKKNGVWTVAGIMVMVSQFCPVCFPMMAIRVSDYKPWIDNIVAGAGARRGVGRSAVLAEGAARSLQTAWTSLAPSPPLTPRLWGPCRIINGTDAHPGTWPWHMSLQSSTGAHFCGGSLINRNWVVTAAHCNVTASDLVVAGHHDRRFSQDDIQILKIAKIFVHPKFCTRTMHNDIALVKLATPARVHETVSPVVLPTADEKFLLGSQCRTMGWGLTHPNGVGVPDKLQQATVNLLPSNKCRMRWGPLSRDMICVGVNGAGSYLGDSGSSVVCIKYGVWTLVGIVSLVHKDKPTVMPFVATRFPRFKPWVEKHPEVVGSGVSAEIDTMALLGLLPCFVLIGVSYVLTPLELLRILCPDPANVSARAGARRGMGRGAVLAEGAARSLQTIWTSPTPPLPVTPRLWGPCRIINGMDAAPGSWPWQVSLQTPSRIHHCGGSLINRFWVVTAAHCNITKYHLVVAGLYDRLSRWDNVQVLKIAKVITHPQFNMLTTYADIALVKLASRADFHRTVSPVLLPDVNDKFHVRSPCRVMGWGLTKVNGTRTPIKLQQAAVHLQTNDVCKKYWGSDLAPELICVGAKGVCTCNGDSGGSVVCMKREVWTLVGIVAFGHNTCPTEVPLVAVRSGAPAGDPELSVMPRIINGRDAAPGSWPWHVSLQTPTGYPICGGSLISQNWVVTAAHCRVTTSNLVMAGQYDRRSFKDDIQLIKISKIFRHPKFKYSKALNDIALLKLVVPVHVSKTVSPIVLPSAGDKFSAGILCSIMGWGDTRTNGSGAPAGDPELSIMPRIINGMDAAPGAWPWHVTLQTPTGMLLGGGSLINRNWVITAAHCNVTTSDLVVAGLYDRNSREDDIQVLNIAQIFRHPKFKWKNLSNDIALLKVASSFRFSRTVFPIALPNSDDKFVSGTLCAIMGWGDTHPGIMGTPQKLQEATVPLLSKTECKKSLGRLYSDTILCAGANGVSSYYGDAGAPLACKMGELWTLVGIVSSQSSNTPTLNPMIATRSGAPAGDPELSIMPRIINGEAASPGAWPWHVLVQNPRRVPLCGGSLINRNWVITAATCNVTTSDFVVTGLYDRSSFDDGAQQIKITKIIRYPVMHGTFHDIALLKMALPIRISATLSPVALPTANDRFLPGGPQRRGEQLCLVGLWDAGVTASAVCVAVSRYPEKLHQATAPLLSTGDCKTFLGRLYNDAIVCAGTNGVSSSFGDSGSPLVCRKYGVWTLVGILSRHNIKNPTTKPFVATRVTTFIPWITRTMHCLDLTAPIPCAPPGSGAPAGDPELSVMPRIINGMDAAPGAWPWFVSLQTPTGGVICGGSLINRFWVLTAAHCNITSPSCFSTQIFSHPMYSMDTLFADVALLRLSTPARLHDTVSPALLPDTDEQVSAGTQCVTMGWGDTHPSGARPPLRLQQATVSLIPKAECKKHWGNYLSDSMICAGARDACNYFGDSGGPLVCPKDGFWKLVGIVCYVSIKYTARMPAVYTRGAAWPSLCRLRAPAAPGSQGAEALGRPLGQRPGPPAAASFLCLVSASWASGFSPGRFVEVRSAPGQALQSSSHRALPAAATLPCFYPGLHTYSKLRRWGILLPATQIISIVFLTLHSPFFSMAAGAGLLPIHSKDISRNIQSPARADPVSTRGRASRTSCSCCPAPPPAPHTSPGHSVSSGLQATAGASPGDAEADGDSEAGGCPFPWCWVTRQSQARPERALRVVKGAPSRLPHPPDRGTMALLGLLFCFILLGASPGTFLEWEEPGKEDSLPPVVPHPSLWSTEGFCWGCSEHLSWPVGVSADSDPDFAGGSGPSGLSEPTKLCRVWGRAIWASEDGAQKVAQVWPRGDLCGTHTGLSCPCPSPSPGRASAESLPVPLGSFTHSLLGMAQSGGLGGSSSLGLLPSRSPCVPTRVTPHAAAGGISVVIRKDEEDVLGDARELLRILCPGPCRVGKPGLSVCAYEGYATEMPGEKQEAAAVAEKQSLERVTRMEPPVPLHRGGARAAGRCVSPRAGAGARRGVGRGAVLAEGSGAPAGDPELSKILLRKDVHPGSSPWLVVLMVREAALSADAERIQFCWGSLIGQNWVLTAAHCNVTTSDLVATGLHNPRSGRNDMQTLGIAQVITHPRLNWSAIDYDATLLRLASPARYSMSVFPVVLPAAPDRFDSEPQCVTAGWGLTHPNEASGPGLSAEGEGGPDPQLILPHLHLLRARAPRTPRWVRGPVGFPVPPGSCLHRVFAPVLSPKCPVILVRPVMSTWTALSWAQNPLSGEEEEARPPCGQGPPPLPGHHRKMCPPSCGLQEAALSLDSYPRPRSCPGASEQLWKQLP</sequence>
<feature type="domain" description="Peptidase S1" evidence="12">
    <location>
        <begin position="862"/>
        <end position="958"/>
    </location>
</feature>
<evidence type="ECO:0000256" key="4">
    <source>
        <dbReference type="ARBA" id="ARBA00022757"/>
    </source>
</evidence>
<feature type="region of interest" description="Disordered" evidence="11">
    <location>
        <begin position="1827"/>
        <end position="1866"/>
    </location>
</feature>
<dbReference type="Pfam" id="PF00089">
    <property type="entry name" value="Trypsin"/>
    <property type="match status" value="8"/>
</dbReference>
<dbReference type="PANTHER" id="PTHR24250">
    <property type="entry name" value="CHYMOTRYPSIN-RELATED"/>
    <property type="match status" value="1"/>
</dbReference>
<keyword evidence="2" id="KW-0964">Secreted</keyword>
<dbReference type="FunFam" id="2.40.10.10:FF:000181">
    <property type="entry name" value="Chymotrypsinogen A"/>
    <property type="match status" value="7"/>
</dbReference>
<reference evidence="13" key="1">
    <citation type="journal article" date="2021" name="Evol. Appl.">
        <title>The genome of the Pyrenean desman and the effects of bottlenecks and inbreeding on the genomic landscape of an endangered species.</title>
        <authorList>
            <person name="Escoda L."/>
            <person name="Castresana J."/>
        </authorList>
    </citation>
    <scope>NUCLEOTIDE SEQUENCE</scope>
    <source>
        <strain evidence="13">IBE-C5619</strain>
    </source>
</reference>
<feature type="domain" description="Peptidase S1" evidence="12">
    <location>
        <begin position="1471"/>
        <end position="1721"/>
    </location>
</feature>
<feature type="domain" description="Peptidase S1" evidence="12">
    <location>
        <begin position="973"/>
        <end position="1244"/>
    </location>
</feature>
<dbReference type="Proteomes" id="UP000700334">
    <property type="component" value="Unassembled WGS sequence"/>
</dbReference>
<evidence type="ECO:0000256" key="6">
    <source>
        <dbReference type="ARBA" id="ARBA00022825"/>
    </source>
</evidence>
<keyword evidence="14" id="KW-1185">Reference proteome</keyword>
<dbReference type="Gene3D" id="2.40.10.10">
    <property type="entry name" value="Trypsin-like serine proteases"/>
    <property type="match status" value="8"/>
</dbReference>
<comment type="subcellular location">
    <subcellularLocation>
        <location evidence="1">Secreted</location>
        <location evidence="1">Extracellular space</location>
    </subcellularLocation>
</comment>
<name>A0A8J6A4Y6_GALPY</name>
<keyword evidence="3 10" id="KW-0645">Protease</keyword>
<feature type="domain" description="Peptidase S1" evidence="12">
    <location>
        <begin position="275"/>
        <end position="501"/>
    </location>
</feature>
<feature type="region of interest" description="Disordered" evidence="11">
    <location>
        <begin position="2438"/>
        <end position="2462"/>
    </location>
</feature>